<comment type="caution">
    <text evidence="1">The sequence shown here is derived from an EMBL/GenBank/DDBJ whole genome shotgun (WGS) entry which is preliminary data.</text>
</comment>
<evidence type="ECO:0000313" key="2">
    <source>
        <dbReference type="Proteomes" id="UP000076935"/>
    </source>
</evidence>
<dbReference type="STRING" id="29332.AWH48_13630"/>
<sequence>MNTFKAITPGLVLSKMMYVKHENEAVVISGSANHTSRNLNNFNLETDVKISAANDSEIMKEVDSYFHMLWENDGAVYSADYDKHDEEMAFFKRMMYMIQKFFHFTTF</sequence>
<name>A0A177L6F1_9BACI</name>
<proteinExistence type="predicted"/>
<organism evidence="1 2">
    <name type="scientific">Domibacillus aminovorans</name>
    <dbReference type="NCBI Taxonomy" id="29332"/>
    <lineage>
        <taxon>Bacteria</taxon>
        <taxon>Bacillati</taxon>
        <taxon>Bacillota</taxon>
        <taxon>Bacilli</taxon>
        <taxon>Bacillales</taxon>
        <taxon>Bacillaceae</taxon>
        <taxon>Domibacillus</taxon>
    </lineage>
</organism>
<reference evidence="1 2" key="1">
    <citation type="submission" date="2016-01" db="EMBL/GenBank/DDBJ databases">
        <title>Investigation of taxonomic status of Bacillus aminovorans.</title>
        <authorList>
            <person name="Verma A."/>
            <person name="Pal Y."/>
            <person name="Krishnamurthi S."/>
        </authorList>
    </citation>
    <scope>NUCLEOTIDE SEQUENCE [LARGE SCALE GENOMIC DNA]</scope>
    <source>
        <strain evidence="1 2">DSM 1314</strain>
    </source>
</reference>
<accession>A0A177L6F1</accession>
<evidence type="ECO:0000313" key="1">
    <source>
        <dbReference type="EMBL" id="OAH60775.1"/>
    </source>
</evidence>
<keyword evidence="2" id="KW-1185">Reference proteome</keyword>
<dbReference type="Proteomes" id="UP000076935">
    <property type="component" value="Unassembled WGS sequence"/>
</dbReference>
<dbReference type="RefSeq" id="WP_063965813.1">
    <property type="nucleotide sequence ID" value="NZ_JBCNAN010000002.1"/>
</dbReference>
<gene>
    <name evidence="1" type="ORF">AWH49_15090</name>
</gene>
<protein>
    <submittedName>
        <fullName evidence="1">Uncharacterized protein</fullName>
    </submittedName>
</protein>
<dbReference type="AlphaFoldDB" id="A0A177L6F1"/>
<dbReference type="EMBL" id="LQWY01000031">
    <property type="protein sequence ID" value="OAH60775.1"/>
    <property type="molecule type" value="Genomic_DNA"/>
</dbReference>
<dbReference type="Gene3D" id="3.30.870.10">
    <property type="entry name" value="Endonuclease Chain A"/>
    <property type="match status" value="1"/>
</dbReference>
<dbReference type="SUPFAM" id="SSF56024">
    <property type="entry name" value="Phospholipase D/nuclease"/>
    <property type="match status" value="1"/>
</dbReference>